<organism evidence="2 3">
    <name type="scientific">Streptomyces halstedii</name>
    <dbReference type="NCBI Taxonomy" id="1944"/>
    <lineage>
        <taxon>Bacteria</taxon>
        <taxon>Bacillati</taxon>
        <taxon>Actinomycetota</taxon>
        <taxon>Actinomycetes</taxon>
        <taxon>Kitasatosporales</taxon>
        <taxon>Streptomycetaceae</taxon>
        <taxon>Streptomyces</taxon>
    </lineage>
</organism>
<dbReference type="EMBL" id="JAAGLQ010000597">
    <property type="protein sequence ID" value="NEA19241.1"/>
    <property type="molecule type" value="Genomic_DNA"/>
</dbReference>
<proteinExistence type="predicted"/>
<gene>
    <name evidence="2" type="ORF">G3I29_27910</name>
    <name evidence="1" type="ORF">STHAL_07510</name>
</gene>
<reference evidence="1 4" key="2">
    <citation type="submission" date="2021-07" db="EMBL/GenBank/DDBJ databases">
        <title>Sequencing Streptomyces halstedii LGO-A4 genome an citrus endophytic actinomycete.</title>
        <authorList>
            <person name="Samborskyy M."/>
            <person name="Scott N."/>
            <person name="Deglau R."/>
            <person name="Dickens S."/>
            <person name="Oliveira L.G."/>
        </authorList>
    </citation>
    <scope>NUCLEOTIDE SEQUENCE [LARGE SCALE GENOMIC DNA]</scope>
    <source>
        <strain evidence="1 4">LGO-A4</strain>
    </source>
</reference>
<dbReference type="EMBL" id="JAHUVW010000001">
    <property type="protein sequence ID" value="MBV7669330.1"/>
    <property type="molecule type" value="Genomic_DNA"/>
</dbReference>
<dbReference type="AlphaFoldDB" id="A0A6N9U5W3"/>
<evidence type="ECO:0000313" key="3">
    <source>
        <dbReference type="Proteomes" id="UP000471293"/>
    </source>
</evidence>
<name>A0A6N9U5W3_STRHA</name>
<dbReference type="RefSeq" id="WP_103492435.1">
    <property type="nucleotide sequence ID" value="NZ_JAAGLQ010000597.1"/>
</dbReference>
<sequence length="92" mass="9850">MNELPLRLLPWNSPEGKPCYLSTDDPGSRLSRMADEVEAELIASGEAVLAGAEAVLADLVAGEVAVRFALTRATESLRDALRVAECRGDRVP</sequence>
<dbReference type="Proteomes" id="UP000471293">
    <property type="component" value="Unassembled WGS sequence"/>
</dbReference>
<protein>
    <submittedName>
        <fullName evidence="2">Uncharacterized protein</fullName>
    </submittedName>
</protein>
<keyword evidence="4" id="KW-1185">Reference proteome</keyword>
<evidence type="ECO:0000313" key="1">
    <source>
        <dbReference type="EMBL" id="MBV7669330.1"/>
    </source>
</evidence>
<reference evidence="2 3" key="1">
    <citation type="submission" date="2020-01" db="EMBL/GenBank/DDBJ databases">
        <title>Insect and environment-associated Actinomycetes.</title>
        <authorList>
            <person name="Currrie C."/>
            <person name="Chevrette M."/>
            <person name="Carlson C."/>
            <person name="Stubbendieck R."/>
            <person name="Wendt-Pienkowski E."/>
        </authorList>
    </citation>
    <scope>NUCLEOTIDE SEQUENCE [LARGE SCALE GENOMIC DNA]</scope>
    <source>
        <strain evidence="2 3">SID11342</strain>
    </source>
</reference>
<dbReference type="Proteomes" id="UP000735541">
    <property type="component" value="Unassembled WGS sequence"/>
</dbReference>
<comment type="caution">
    <text evidence="2">The sequence shown here is derived from an EMBL/GenBank/DDBJ whole genome shotgun (WGS) entry which is preliminary data.</text>
</comment>
<evidence type="ECO:0000313" key="2">
    <source>
        <dbReference type="EMBL" id="NEA19241.1"/>
    </source>
</evidence>
<accession>A0A6N9U5W3</accession>
<evidence type="ECO:0000313" key="4">
    <source>
        <dbReference type="Proteomes" id="UP000735541"/>
    </source>
</evidence>